<protein>
    <submittedName>
        <fullName evidence="3">LamG domain-containing protein</fullName>
    </submittedName>
</protein>
<comment type="caution">
    <text evidence="3">The sequence shown here is derived from an EMBL/GenBank/DDBJ whole genome shotgun (WGS) entry which is preliminary data.</text>
</comment>
<name>A0ABU2FBM9_9EURY</name>
<feature type="transmembrane region" description="Helical" evidence="2">
    <location>
        <begin position="12"/>
        <end position="36"/>
    </location>
</feature>
<keyword evidence="2" id="KW-1133">Transmembrane helix</keyword>
<dbReference type="EMBL" id="JAMQON010000001">
    <property type="protein sequence ID" value="MDS0259255.1"/>
    <property type="molecule type" value="Genomic_DNA"/>
</dbReference>
<evidence type="ECO:0000256" key="1">
    <source>
        <dbReference type="SAM" id="MobiDB-lite"/>
    </source>
</evidence>
<accession>A0ABU2FBM9</accession>
<proteinExistence type="predicted"/>
<evidence type="ECO:0000313" key="4">
    <source>
        <dbReference type="Proteomes" id="UP001259659"/>
    </source>
</evidence>
<evidence type="ECO:0000256" key="2">
    <source>
        <dbReference type="SAM" id="Phobius"/>
    </source>
</evidence>
<reference evidence="3 4" key="1">
    <citation type="submission" date="2022-06" db="EMBL/GenBank/DDBJ databases">
        <title>Haloarcula sp. a new haloarchaeum isolate from saline soil.</title>
        <authorList>
            <person name="Strakova D."/>
            <person name="Galisteo C."/>
            <person name="Sanchez-Porro C."/>
            <person name="Ventosa A."/>
        </authorList>
    </citation>
    <scope>NUCLEOTIDE SEQUENCE [LARGE SCALE GENOMIC DNA]</scope>
    <source>
        <strain evidence="3 4">S1CR25-12</strain>
    </source>
</reference>
<evidence type="ECO:0000313" key="3">
    <source>
        <dbReference type="EMBL" id="MDS0259255.1"/>
    </source>
</evidence>
<gene>
    <name evidence="3" type="ORF">NDI56_07600</name>
</gene>
<feature type="region of interest" description="Disordered" evidence="1">
    <location>
        <begin position="140"/>
        <end position="159"/>
    </location>
</feature>
<organism evidence="3 4">
    <name type="scientific">Haloarcula saliterrae</name>
    <dbReference type="NCBI Taxonomy" id="2950534"/>
    <lineage>
        <taxon>Archaea</taxon>
        <taxon>Methanobacteriati</taxon>
        <taxon>Methanobacteriota</taxon>
        <taxon>Stenosarchaea group</taxon>
        <taxon>Halobacteria</taxon>
        <taxon>Halobacteriales</taxon>
        <taxon>Haloarculaceae</taxon>
        <taxon>Haloarcula</taxon>
    </lineage>
</organism>
<keyword evidence="2" id="KW-0812">Transmembrane</keyword>
<keyword evidence="2" id="KW-0472">Membrane</keyword>
<dbReference type="InterPro" id="IPR013320">
    <property type="entry name" value="ConA-like_dom_sf"/>
</dbReference>
<dbReference type="Pfam" id="PF13385">
    <property type="entry name" value="Laminin_G_3"/>
    <property type="match status" value="1"/>
</dbReference>
<dbReference type="RefSeq" id="WP_310918840.1">
    <property type="nucleotide sequence ID" value="NZ_JAMQON010000001.1"/>
</dbReference>
<dbReference type="Gene3D" id="2.60.120.200">
    <property type="match status" value="1"/>
</dbReference>
<keyword evidence="4" id="KW-1185">Reference proteome</keyword>
<dbReference type="SUPFAM" id="SSF49899">
    <property type="entry name" value="Concanavalin A-like lectins/glucanases"/>
    <property type="match status" value="1"/>
</dbReference>
<dbReference type="Proteomes" id="UP001259659">
    <property type="component" value="Unassembled WGS sequence"/>
</dbReference>
<sequence length="329" mass="34616">MVEDSRGASTVVGVLLLVGVAVVVGGVVAVGALAFLDGIGAPTANADFTYEQTPAGLRMTPQAISTGVTVQLNGRDVATFDPDSAGQSVLLPTAPGDRITVVSRDGERSVLVDRTVDDRSEVGDFVAYYTFEAGSGDTLVDRSGNGNNGTLSDYDGGSGPQWTSDSLSFDGRNDYVDVTGLEAETDVEEFTVAVAFTQRSVGGTSQLVEHYGGGNEWYLETDTDGTDYTVDYAVNNEDGDIVNTGTRYPTGERQVVVGTFDGSTYELFVDGETVAEGTYDSDVEMGNLVVGADAPNADIQYLDGEIHEIRLYYTAFEGEEVGAITNAMG</sequence>